<dbReference type="Gene3D" id="1.20.1640.10">
    <property type="entry name" value="Multidrug efflux transporter AcrB transmembrane domain"/>
    <property type="match status" value="2"/>
</dbReference>
<gene>
    <name evidence="2" type="ORF">P6N53_18385</name>
</gene>
<dbReference type="Proteomes" id="UP001172911">
    <property type="component" value="Unassembled WGS sequence"/>
</dbReference>
<dbReference type="PRINTS" id="PR00702">
    <property type="entry name" value="ACRIFLAVINRP"/>
</dbReference>
<dbReference type="Gene3D" id="3.30.70.1320">
    <property type="entry name" value="Multidrug efflux transporter AcrB pore domain like"/>
    <property type="match status" value="1"/>
</dbReference>
<keyword evidence="3" id="KW-1185">Reference proteome</keyword>
<feature type="transmembrane region" description="Helical" evidence="1">
    <location>
        <begin position="334"/>
        <end position="351"/>
    </location>
</feature>
<feature type="non-terminal residue" evidence="2">
    <location>
        <position position="679"/>
    </location>
</feature>
<dbReference type="InterPro" id="IPR027463">
    <property type="entry name" value="AcrB_DN_DC_subdom"/>
</dbReference>
<dbReference type="EMBL" id="JARPTC010000040">
    <property type="protein sequence ID" value="MDO7789183.1"/>
    <property type="molecule type" value="Genomic_DNA"/>
</dbReference>
<keyword evidence="1" id="KW-1133">Transmembrane helix</keyword>
<feature type="transmembrane region" description="Helical" evidence="1">
    <location>
        <begin position="461"/>
        <end position="488"/>
    </location>
</feature>
<dbReference type="Gene3D" id="3.30.2090.10">
    <property type="entry name" value="Multidrug efflux transporter AcrB TolC docking domain, DN and DC subdomains"/>
    <property type="match status" value="1"/>
</dbReference>
<protein>
    <submittedName>
        <fullName evidence="2">Efflux RND transporter permease subunit</fullName>
    </submittedName>
</protein>
<name>A0AAW7ZJ91_9FIRM</name>
<feature type="transmembrane region" description="Helical" evidence="1">
    <location>
        <begin position="358"/>
        <end position="382"/>
    </location>
</feature>
<accession>A0AAW7ZJ91</accession>
<dbReference type="Gene3D" id="3.30.70.1430">
    <property type="entry name" value="Multidrug efflux transporter AcrB pore domain"/>
    <property type="match status" value="2"/>
</dbReference>
<dbReference type="InterPro" id="IPR001036">
    <property type="entry name" value="Acrflvin-R"/>
</dbReference>
<reference evidence="2" key="2">
    <citation type="submission" date="2023-03" db="EMBL/GenBank/DDBJ databases">
        <authorList>
            <person name="Zhang Z."/>
        </authorList>
    </citation>
    <scope>NUCLEOTIDE SEQUENCE</scope>
    <source>
        <strain evidence="2">DSA</strain>
    </source>
</reference>
<dbReference type="PANTHER" id="PTHR32063:SF0">
    <property type="entry name" value="SWARMING MOTILITY PROTEIN SWRC"/>
    <property type="match status" value="1"/>
</dbReference>
<dbReference type="SUPFAM" id="SSF82714">
    <property type="entry name" value="Multidrug efflux transporter AcrB TolC docking domain, DN and DC subdomains"/>
    <property type="match status" value="1"/>
</dbReference>
<dbReference type="GO" id="GO:0042910">
    <property type="term" value="F:xenobiotic transmembrane transporter activity"/>
    <property type="evidence" value="ECO:0007669"/>
    <property type="project" value="TreeGrafter"/>
</dbReference>
<proteinExistence type="predicted"/>
<dbReference type="Pfam" id="PF00873">
    <property type="entry name" value="ACR_tran"/>
    <property type="match status" value="1"/>
</dbReference>
<dbReference type="AlphaFoldDB" id="A0AAW7ZJ91"/>
<organism evidence="2 3">
    <name type="scientific">Desulforamulus aquiferis</name>
    <dbReference type="NCBI Taxonomy" id="1397668"/>
    <lineage>
        <taxon>Bacteria</taxon>
        <taxon>Bacillati</taxon>
        <taxon>Bacillota</taxon>
        <taxon>Clostridia</taxon>
        <taxon>Eubacteriales</taxon>
        <taxon>Peptococcaceae</taxon>
        <taxon>Desulforamulus</taxon>
    </lineage>
</organism>
<feature type="transmembrane region" description="Helical" evidence="1">
    <location>
        <begin position="429"/>
        <end position="449"/>
    </location>
</feature>
<keyword evidence="1" id="KW-0812">Transmembrane</keyword>
<sequence>MHITELSVKRPKMMTMVILLFVVLGLYTYRHIGVELYPAINTPYVSIMVAYSGAGAEEIETQIVKPVEDAVSSISQLKTITSTASSGTANINLEFELTANADEAAIEVQKKMDTLRRVLPDGADDPVVIKRDMNASPVMMLALSGNGARTELYDLGNDVIKERLQRVAGVAEINVFGGQQREIAIDIDKSKLEGYGLAISQVVSRLRAENLNNPSGRMDRPEAEYNVRVLGEFRSVQEIGEIQIPTSSGYSVPLKAIATITDGYKEVRVHSRVNGNNAVGLQIYKQSDASMVAVGDAIKNELAVINEQLPEGVNLRISRDNSDFVQRSVNGTRLNIIEGIITTSLVLFIFLRQWKSSFIVLLAIPTSLMATVMMMYFCGFTFNMMSLMGLALCIGILVDDSIVILENIHRHIKMGKTPWQAAIEGRREIGMAAIAITLSDVVVLAPLAFMSGMVGQFFRQFGLTIVFATLFSLFISFTLTPMLASLMYKMGKEDLIKPGKRSFLDLLWQFTIPFGQKIEQKYMTLLHWSLQNRKKVIAFSVLLFMLSLSMIPLKIVGTEFMPGSDEGGITVSLEMPVGTPLEKTNEILQSMEEEIGKIPDVQYFNTMVGGGGRGSSGSNSGRIELQLLPKNQRQKSASEIAGDIRKLGSTIKDGRVFVSESDSRGGGGGSAVRILVAGN</sequence>
<dbReference type="GO" id="GO:0005886">
    <property type="term" value="C:plasma membrane"/>
    <property type="evidence" value="ECO:0007669"/>
    <property type="project" value="TreeGrafter"/>
</dbReference>
<comment type="caution">
    <text evidence="2">The sequence shown here is derived from an EMBL/GenBank/DDBJ whole genome shotgun (WGS) entry which is preliminary data.</text>
</comment>
<keyword evidence="1" id="KW-0472">Membrane</keyword>
<evidence type="ECO:0000313" key="3">
    <source>
        <dbReference type="Proteomes" id="UP001172911"/>
    </source>
</evidence>
<evidence type="ECO:0000313" key="2">
    <source>
        <dbReference type="EMBL" id="MDO7789183.1"/>
    </source>
</evidence>
<dbReference type="SUPFAM" id="SSF82866">
    <property type="entry name" value="Multidrug efflux transporter AcrB transmembrane domain"/>
    <property type="match status" value="1"/>
</dbReference>
<reference evidence="2" key="1">
    <citation type="journal article" date="2023" name="J. Hazard. Mater.">
        <title>Anaerobic biodegradation of pyrene and benzo[a]pyrene by a new sulfate-reducing Desulforamulus aquiferis strain DSA.</title>
        <authorList>
            <person name="Zhang Z."/>
            <person name="Sun J."/>
            <person name="Gong X."/>
            <person name="Wang C."/>
            <person name="Wang H."/>
        </authorList>
    </citation>
    <scope>NUCLEOTIDE SEQUENCE</scope>
    <source>
        <strain evidence="2">DSA</strain>
    </source>
</reference>
<dbReference type="SUPFAM" id="SSF82693">
    <property type="entry name" value="Multidrug efflux transporter AcrB pore domain, PN1, PN2, PC1 and PC2 subdomains"/>
    <property type="match status" value="3"/>
</dbReference>
<feature type="transmembrane region" description="Helical" evidence="1">
    <location>
        <begin position="536"/>
        <end position="555"/>
    </location>
</feature>
<evidence type="ECO:0000256" key="1">
    <source>
        <dbReference type="SAM" id="Phobius"/>
    </source>
</evidence>
<dbReference type="RefSeq" id="WP_304545790.1">
    <property type="nucleotide sequence ID" value="NZ_JARPTC010000040.1"/>
</dbReference>
<dbReference type="PANTHER" id="PTHR32063">
    <property type="match status" value="1"/>
</dbReference>
<feature type="transmembrane region" description="Helical" evidence="1">
    <location>
        <begin position="388"/>
        <end position="408"/>
    </location>
</feature>